<evidence type="ECO:0000256" key="5">
    <source>
        <dbReference type="ARBA" id="ARBA00022723"/>
    </source>
</evidence>
<dbReference type="RefSeq" id="XP_022937835.1">
    <property type="nucleotide sequence ID" value="XM_023082067.1"/>
</dbReference>
<evidence type="ECO:0000256" key="7">
    <source>
        <dbReference type="ARBA" id="ARBA00022792"/>
    </source>
</evidence>
<keyword evidence="12" id="KW-0472">Membrane</keyword>
<evidence type="ECO:0000256" key="12">
    <source>
        <dbReference type="ARBA" id="ARBA00023136"/>
    </source>
</evidence>
<keyword evidence="6" id="KW-0677">Repeat</keyword>
<keyword evidence="9" id="KW-0809">Transit peptide</keyword>
<dbReference type="CDD" id="cd00051">
    <property type="entry name" value="EFh"/>
    <property type="match status" value="1"/>
</dbReference>
<keyword evidence="5" id="KW-0479">Metal-binding</keyword>
<dbReference type="Proteomes" id="UP000504609">
    <property type="component" value="Unplaced"/>
</dbReference>
<evidence type="ECO:0000313" key="16">
    <source>
        <dbReference type="RefSeq" id="XP_022937835.1"/>
    </source>
</evidence>
<proteinExistence type="inferred from homology"/>
<dbReference type="InterPro" id="IPR039800">
    <property type="entry name" value="MICU1/2/3"/>
</dbReference>
<dbReference type="GO" id="GO:1990246">
    <property type="term" value="C:uniplex complex"/>
    <property type="evidence" value="ECO:0007669"/>
    <property type="project" value="TreeGrafter"/>
</dbReference>
<dbReference type="PROSITE" id="PS00018">
    <property type="entry name" value="EF_HAND_1"/>
    <property type="match status" value="2"/>
</dbReference>
<dbReference type="GO" id="GO:0005509">
    <property type="term" value="F:calcium ion binding"/>
    <property type="evidence" value="ECO:0007669"/>
    <property type="project" value="InterPro"/>
</dbReference>
<keyword evidence="11" id="KW-0496">Mitochondrion</keyword>
<dbReference type="PROSITE" id="PS50222">
    <property type="entry name" value="EF_HAND_2"/>
    <property type="match status" value="2"/>
</dbReference>
<evidence type="ECO:0000313" key="15">
    <source>
        <dbReference type="Proteomes" id="UP000504609"/>
    </source>
</evidence>
<evidence type="ECO:0000256" key="8">
    <source>
        <dbReference type="ARBA" id="ARBA00022837"/>
    </source>
</evidence>
<comment type="similarity">
    <text evidence="13">Belongs to the MICU1 family. MICU1 subfamily.</text>
</comment>
<dbReference type="GO" id="GO:0036444">
    <property type="term" value="P:calcium import into the mitochondrion"/>
    <property type="evidence" value="ECO:0007669"/>
    <property type="project" value="TreeGrafter"/>
</dbReference>
<dbReference type="GO" id="GO:0005758">
    <property type="term" value="C:mitochondrial intermembrane space"/>
    <property type="evidence" value="ECO:0007669"/>
    <property type="project" value="UniProtKB-SubCell"/>
</dbReference>
<accession>A0A6J1FHX4</accession>
<dbReference type="Gene3D" id="1.10.238.10">
    <property type="entry name" value="EF-hand"/>
    <property type="match status" value="3"/>
</dbReference>
<evidence type="ECO:0000256" key="4">
    <source>
        <dbReference type="ARBA" id="ARBA00022568"/>
    </source>
</evidence>
<keyword evidence="4" id="KW-0109">Calcium transport</keyword>
<comment type="subcellular location">
    <subcellularLocation>
        <location evidence="1">Mitochondrion inner membrane</location>
    </subcellularLocation>
    <subcellularLocation>
        <location evidence="2">Mitochondrion intermembrane space</location>
    </subcellularLocation>
</comment>
<dbReference type="SUPFAM" id="SSF47473">
    <property type="entry name" value="EF-hand"/>
    <property type="match status" value="2"/>
</dbReference>
<dbReference type="CDD" id="cd15900">
    <property type="entry name" value="EFh_MICU"/>
    <property type="match status" value="1"/>
</dbReference>
<dbReference type="Pfam" id="PF13833">
    <property type="entry name" value="EF-hand_8"/>
    <property type="match status" value="1"/>
</dbReference>
<keyword evidence="10" id="KW-0406">Ion transport</keyword>
<dbReference type="KEGG" id="cmos:111444105"/>
<dbReference type="AlphaFoldDB" id="A0A6J1FHX4"/>
<sequence length="476" mass="54058">MFSLTSLASKSNSKSIHEVIASPQLITVLLSSQQAGSDRDNRRSSIFDFLTKSIASGALIVGVGSFFSSNLQVSFADFPKQTTWTVNEDRFPYPLPNQNATKKPKFLFGDDYRRRVFFNYEKRIRIQSPPEKVFEYFASIHTVDGEIFMTPSDLMRAIVPVFPPSESNRVREGFLRGERRVHGELYCVPSKFFMLFDTNNDGLISFAEYIFFVTLLSIPETSFSVAFKMFDIDNNGEIDREEFKKVMGLMRKQNRQGAHHRDGRRLGVKACVENGGLVEYFFGQDGNGSLHHDKFVQFLRQLHDEILKLEFSHYDFKSQGSISAKDFALSIVASADINHIDKLLDRVEALNKEHHFKNIRITYEEFKHFAELRKKLEPFSLAIFSYGKVNGELTKQDFQRAASHVCGVSITSNVVDIIFHIFDANGDGDLSSDEFVRVIQRREVSSSQAALGASGFLSCWFSCAARCSSAKLFVRS</sequence>
<feature type="domain" description="EF-hand" evidence="14">
    <location>
        <begin position="218"/>
        <end position="253"/>
    </location>
</feature>
<evidence type="ECO:0000256" key="10">
    <source>
        <dbReference type="ARBA" id="ARBA00023065"/>
    </source>
</evidence>
<keyword evidence="3" id="KW-0813">Transport</keyword>
<evidence type="ECO:0000256" key="3">
    <source>
        <dbReference type="ARBA" id="ARBA00022448"/>
    </source>
</evidence>
<feature type="domain" description="EF-hand" evidence="14">
    <location>
        <begin position="410"/>
        <end position="445"/>
    </location>
</feature>
<evidence type="ECO:0000256" key="1">
    <source>
        <dbReference type="ARBA" id="ARBA00004273"/>
    </source>
</evidence>
<dbReference type="InterPro" id="IPR011992">
    <property type="entry name" value="EF-hand-dom_pair"/>
</dbReference>
<evidence type="ECO:0000256" key="11">
    <source>
        <dbReference type="ARBA" id="ARBA00023128"/>
    </source>
</evidence>
<dbReference type="PANTHER" id="PTHR12294:SF1">
    <property type="entry name" value="CALCIUM UPTAKE PROTEIN 1, MITOCHONDRIAL"/>
    <property type="match status" value="1"/>
</dbReference>
<dbReference type="InterPro" id="IPR002048">
    <property type="entry name" value="EF_hand_dom"/>
</dbReference>
<organism evidence="15 16">
    <name type="scientific">Cucurbita moschata</name>
    <name type="common">Winter crookneck squash</name>
    <name type="synonym">Cucurbita pepo var. moschata</name>
    <dbReference type="NCBI Taxonomy" id="3662"/>
    <lineage>
        <taxon>Eukaryota</taxon>
        <taxon>Viridiplantae</taxon>
        <taxon>Streptophyta</taxon>
        <taxon>Embryophyta</taxon>
        <taxon>Tracheophyta</taxon>
        <taxon>Spermatophyta</taxon>
        <taxon>Magnoliopsida</taxon>
        <taxon>eudicotyledons</taxon>
        <taxon>Gunneridae</taxon>
        <taxon>Pentapetalae</taxon>
        <taxon>rosids</taxon>
        <taxon>fabids</taxon>
        <taxon>Cucurbitales</taxon>
        <taxon>Cucurbitaceae</taxon>
        <taxon>Cucurbiteae</taxon>
        <taxon>Cucurbita</taxon>
    </lineage>
</organism>
<protein>
    <submittedName>
        <fullName evidence="16">Calcium uptake protein, mitochondrial-like</fullName>
    </submittedName>
</protein>
<evidence type="ECO:0000256" key="6">
    <source>
        <dbReference type="ARBA" id="ARBA00022737"/>
    </source>
</evidence>
<reference evidence="16" key="1">
    <citation type="submission" date="2025-08" db="UniProtKB">
        <authorList>
            <consortium name="RefSeq"/>
        </authorList>
    </citation>
    <scope>IDENTIFICATION</scope>
    <source>
        <tissue evidence="16">Young leaves</tissue>
    </source>
</reference>
<keyword evidence="7" id="KW-0999">Mitochondrion inner membrane</keyword>
<dbReference type="SMART" id="SM00054">
    <property type="entry name" value="EFh"/>
    <property type="match status" value="3"/>
</dbReference>
<evidence type="ECO:0000256" key="13">
    <source>
        <dbReference type="ARBA" id="ARBA00038333"/>
    </source>
</evidence>
<keyword evidence="8" id="KW-0106">Calcium</keyword>
<gene>
    <name evidence="16" type="primary">LOC111444105</name>
</gene>
<dbReference type="InterPro" id="IPR018247">
    <property type="entry name" value="EF_Hand_1_Ca_BS"/>
</dbReference>
<dbReference type="Pfam" id="PF13499">
    <property type="entry name" value="EF-hand_7"/>
    <property type="match status" value="1"/>
</dbReference>
<keyword evidence="15" id="KW-1185">Reference proteome</keyword>
<dbReference type="GO" id="GO:0051560">
    <property type="term" value="P:mitochondrial calcium ion homeostasis"/>
    <property type="evidence" value="ECO:0007669"/>
    <property type="project" value="TreeGrafter"/>
</dbReference>
<evidence type="ECO:0000256" key="9">
    <source>
        <dbReference type="ARBA" id="ARBA00022946"/>
    </source>
</evidence>
<dbReference type="PANTHER" id="PTHR12294">
    <property type="entry name" value="EF HAND DOMAIN FAMILY A1,A2-RELATED"/>
    <property type="match status" value="1"/>
</dbReference>
<evidence type="ECO:0000259" key="14">
    <source>
        <dbReference type="PROSITE" id="PS50222"/>
    </source>
</evidence>
<evidence type="ECO:0000256" key="2">
    <source>
        <dbReference type="ARBA" id="ARBA00004569"/>
    </source>
</evidence>
<name>A0A6J1FHX4_CUCMO</name>
<dbReference type="GeneID" id="111444105"/>